<dbReference type="HOGENOM" id="CLU_020188_5_3_1"/>
<feature type="transmembrane region" description="Helical" evidence="2">
    <location>
        <begin position="535"/>
        <end position="562"/>
    </location>
</feature>
<keyword evidence="4" id="KW-1185">Reference proteome</keyword>
<sequence length="571" mass="64101">MAQRNDHQAAAASSSRPAGGGSARSSTPPSYATNGATPAAGAMDIEAPNSEVAAGGRRPAADHWRSAMDALICNCLRPPPQPSPADLAILKLMADDWPMEKLKLADQQGTPCYEEGVGVQIWFHTHVTNDTSDNEIQVTPVKVTICSEGGDNYRCRLFGVPEHISRTDRAEHEPSYISIGPYHCRSKGLHVRSNQWKRDCKKHVIDRLESPKGEASLLEAMKEIEGEVRKYYDEIISSHVLHESGITFREMMVNDGCFLLITLQGLQVPGTDGIVWDNQLWWHDIFLYGNQLPFVVLRKIYQQLNLPADIENGQEDCPLGRISKVIKSGLTSYTNRTVSNPGNADHILHLCHELLKPTSSAEMPPPPASDNQQVRVWRRATEYSELLVEFKKREFGSEPGDAQCISDVRIVGRVVEMPKLELQPETWRLLRNLMLLEETNKQLGGHVTAYCTFISQLASTPADVGLLTKKGILVHLENSDEMAAKKLSVLCEQIDYATEDYLIKSVWYKLDSHCSSRWWLWRAKLRRYRDWNNPLVWLGVLAAFVLFLCAILQAAYSMLAYYKQGSQSRST</sequence>
<dbReference type="Pfam" id="PF03140">
    <property type="entry name" value="DUF247"/>
    <property type="match status" value="1"/>
</dbReference>
<dbReference type="STRING" id="4536.A0A0E0HVV9"/>
<organism evidence="3">
    <name type="scientific">Oryza nivara</name>
    <name type="common">Indian wild rice</name>
    <name type="synonym">Oryza sativa f. spontanea</name>
    <dbReference type="NCBI Taxonomy" id="4536"/>
    <lineage>
        <taxon>Eukaryota</taxon>
        <taxon>Viridiplantae</taxon>
        <taxon>Streptophyta</taxon>
        <taxon>Embryophyta</taxon>
        <taxon>Tracheophyta</taxon>
        <taxon>Spermatophyta</taxon>
        <taxon>Magnoliopsida</taxon>
        <taxon>Liliopsida</taxon>
        <taxon>Poales</taxon>
        <taxon>Poaceae</taxon>
        <taxon>BOP clade</taxon>
        <taxon>Oryzoideae</taxon>
        <taxon>Oryzeae</taxon>
        <taxon>Oryzinae</taxon>
        <taxon>Oryza</taxon>
    </lineage>
</organism>
<reference evidence="3" key="2">
    <citation type="submission" date="2018-04" db="EMBL/GenBank/DDBJ databases">
        <title>OnivRS2 (Oryza nivara Reference Sequence Version 2).</title>
        <authorList>
            <person name="Zhang J."/>
            <person name="Kudrna D."/>
            <person name="Lee S."/>
            <person name="Talag J."/>
            <person name="Rajasekar S."/>
            <person name="Welchert J."/>
            <person name="Hsing Y.-I."/>
            <person name="Wing R.A."/>
        </authorList>
    </citation>
    <scope>NUCLEOTIDE SEQUENCE [LARGE SCALE GENOMIC DNA]</scope>
    <source>
        <strain evidence="3">SL10</strain>
    </source>
</reference>
<dbReference type="eggNOG" id="ENOG502RY48">
    <property type="taxonomic scope" value="Eukaryota"/>
</dbReference>
<keyword evidence="2" id="KW-1133">Transmembrane helix</keyword>
<evidence type="ECO:0000313" key="3">
    <source>
        <dbReference type="EnsemblPlants" id="ONIVA06G31250.1"/>
    </source>
</evidence>
<feature type="region of interest" description="Disordered" evidence="1">
    <location>
        <begin position="1"/>
        <end position="41"/>
    </location>
</feature>
<dbReference type="AlphaFoldDB" id="A0A0E0HVV9"/>
<keyword evidence="2" id="KW-0812">Transmembrane</keyword>
<reference evidence="3" key="1">
    <citation type="submission" date="2015-04" db="UniProtKB">
        <authorList>
            <consortium name="EnsemblPlants"/>
        </authorList>
    </citation>
    <scope>IDENTIFICATION</scope>
    <source>
        <strain evidence="3">SL10</strain>
    </source>
</reference>
<dbReference type="InterPro" id="IPR004158">
    <property type="entry name" value="DUF247_pln"/>
</dbReference>
<proteinExistence type="predicted"/>
<feature type="compositionally biased region" description="Low complexity" evidence="1">
    <location>
        <begin position="9"/>
        <end position="30"/>
    </location>
</feature>
<dbReference type="PANTHER" id="PTHR31170:SF18">
    <property type="entry name" value="(WILD MALAYSIAN BANANA) HYPOTHETICAL PROTEIN"/>
    <property type="match status" value="1"/>
</dbReference>
<evidence type="ECO:0000256" key="1">
    <source>
        <dbReference type="SAM" id="MobiDB-lite"/>
    </source>
</evidence>
<accession>A0A0E0HVV9</accession>
<dbReference type="Proteomes" id="UP000006591">
    <property type="component" value="Chromosome 6"/>
</dbReference>
<dbReference type="PANTHER" id="PTHR31170">
    <property type="entry name" value="BNAC04G53230D PROTEIN"/>
    <property type="match status" value="1"/>
</dbReference>
<protein>
    <submittedName>
        <fullName evidence="3">Uncharacterized protein</fullName>
    </submittedName>
</protein>
<dbReference type="Gramene" id="ONIVA06G31250.1">
    <property type="protein sequence ID" value="ONIVA06G31250.1"/>
    <property type="gene ID" value="ONIVA06G31250"/>
</dbReference>
<evidence type="ECO:0000313" key="4">
    <source>
        <dbReference type="Proteomes" id="UP000006591"/>
    </source>
</evidence>
<dbReference type="OMA" id="NADHILH"/>
<keyword evidence="2" id="KW-0472">Membrane</keyword>
<evidence type="ECO:0000256" key="2">
    <source>
        <dbReference type="SAM" id="Phobius"/>
    </source>
</evidence>
<name>A0A0E0HVV9_ORYNI</name>
<dbReference type="EnsemblPlants" id="ONIVA06G31250.1">
    <property type="protein sequence ID" value="ONIVA06G31250.1"/>
    <property type="gene ID" value="ONIVA06G31250"/>
</dbReference>